<dbReference type="PANTHER" id="PTHR13239:SF4">
    <property type="entry name" value="AT25231P"/>
    <property type="match status" value="1"/>
</dbReference>
<feature type="domain" description="Far11/STRP N-terminal" evidence="2">
    <location>
        <begin position="111"/>
        <end position="398"/>
    </location>
</feature>
<organism evidence="4 5">
    <name type="scientific">Kwoniella newhampshirensis</name>
    <dbReference type="NCBI Taxonomy" id="1651941"/>
    <lineage>
        <taxon>Eukaryota</taxon>
        <taxon>Fungi</taxon>
        <taxon>Dikarya</taxon>
        <taxon>Basidiomycota</taxon>
        <taxon>Agaricomycotina</taxon>
        <taxon>Tremellomycetes</taxon>
        <taxon>Tremellales</taxon>
        <taxon>Cryptococcaceae</taxon>
        <taxon>Kwoniella</taxon>
    </lineage>
</organism>
<feature type="region of interest" description="Disordered" evidence="1">
    <location>
        <begin position="1059"/>
        <end position="1192"/>
    </location>
</feature>
<protein>
    <recommendedName>
        <fullName evidence="6">Cell cycle arrest in response to pheromone-related protein</fullName>
    </recommendedName>
</protein>
<feature type="region of interest" description="Disordered" evidence="1">
    <location>
        <begin position="1004"/>
        <end position="1028"/>
    </location>
</feature>
<feature type="region of interest" description="Disordered" evidence="1">
    <location>
        <begin position="620"/>
        <end position="648"/>
    </location>
</feature>
<feature type="region of interest" description="Disordered" evidence="1">
    <location>
        <begin position="924"/>
        <end position="956"/>
    </location>
</feature>
<dbReference type="Proteomes" id="UP001388673">
    <property type="component" value="Unassembled WGS sequence"/>
</dbReference>
<feature type="compositionally biased region" description="Acidic residues" evidence="1">
    <location>
        <begin position="1182"/>
        <end position="1192"/>
    </location>
</feature>
<dbReference type="AlphaFoldDB" id="A0AAW0Z254"/>
<evidence type="ECO:0000259" key="2">
    <source>
        <dbReference type="SMART" id="SM01292"/>
    </source>
</evidence>
<evidence type="ECO:0000259" key="3">
    <source>
        <dbReference type="SMART" id="SM01293"/>
    </source>
</evidence>
<accession>A0AAW0Z254</accession>
<dbReference type="PANTHER" id="PTHR13239">
    <property type="entry name" value="PROTEIN REQUIRED FOR HYPHAL ANASTOMOSIS HAM-2"/>
    <property type="match status" value="1"/>
</dbReference>
<dbReference type="KEGG" id="kne:92178705"/>
<dbReference type="GO" id="GO:0005829">
    <property type="term" value="C:cytosol"/>
    <property type="evidence" value="ECO:0007669"/>
    <property type="project" value="TreeGrafter"/>
</dbReference>
<dbReference type="RefSeq" id="XP_066804496.1">
    <property type="nucleotide sequence ID" value="XM_066944573.1"/>
</dbReference>
<feature type="compositionally biased region" description="Polar residues" evidence="1">
    <location>
        <begin position="425"/>
        <end position="437"/>
    </location>
</feature>
<dbReference type="Pfam" id="PF07923">
    <property type="entry name" value="N1221"/>
    <property type="match status" value="1"/>
</dbReference>
<evidence type="ECO:0000256" key="1">
    <source>
        <dbReference type="SAM" id="MobiDB-lite"/>
    </source>
</evidence>
<feature type="compositionally biased region" description="Basic and acidic residues" evidence="1">
    <location>
        <begin position="1016"/>
        <end position="1028"/>
    </location>
</feature>
<feature type="region of interest" description="Disordered" evidence="1">
    <location>
        <begin position="1"/>
        <end position="67"/>
    </location>
</feature>
<gene>
    <name evidence="4" type="ORF">IAR55_001446</name>
</gene>
<keyword evidence="5" id="KW-1185">Reference proteome</keyword>
<dbReference type="SMART" id="SM01292">
    <property type="entry name" value="N1221"/>
    <property type="match status" value="1"/>
</dbReference>
<feature type="region of interest" description="Disordered" evidence="1">
    <location>
        <begin position="405"/>
        <end position="471"/>
    </location>
</feature>
<feature type="compositionally biased region" description="Basic and acidic residues" evidence="1">
    <location>
        <begin position="1170"/>
        <end position="1181"/>
    </location>
</feature>
<feature type="compositionally biased region" description="Low complexity" evidence="1">
    <location>
        <begin position="30"/>
        <end position="59"/>
    </location>
</feature>
<feature type="compositionally biased region" description="Pro residues" evidence="1">
    <location>
        <begin position="438"/>
        <end position="450"/>
    </location>
</feature>
<dbReference type="InterPro" id="IPR012486">
    <property type="entry name" value="Far11/STRP_N"/>
</dbReference>
<name>A0AAW0Z254_9TREE</name>
<sequence>MASARPVFSGMLDMMRRGPPASTNVNNTAQSGTSSQEEGSGNTTNGGSSGESAAAGQTAPPILTRPRAPAMLPLKRELFEDGGMGGSRGNQDSITLGQLKAHTAGMPAKQKTQLFDFRYDDTDTLMNELQEFYPYGEMAHVAKNPEKFKGSFQGDWTEAPMNARKAYIEIQLEQLESPVHDVRRIAQGRLLYLIQGCFAETTSPEMQLHWVIENAKTMRAVDGVTTIVLSLRDAAKRYTASTDDKPVSGGPAPGTVPAQVDPYDIGNAELMDLFGMLYFIVEVFRTDETFGDEIMAMSPPLPLVLFQMVASLKDRLPRGFPIKKALLLFWKVLLTCLGGMKEVAKARALSREWAGLKPEDKNFTKASPIDIANWRRDTSTKYPTFAPPQSSVISIPNEKLAEGIKPIPARPNYHSTELPPAPPRQQGNGASSTSNPMPGTPAPSPPPSPAPKQKKQQYQTDPTRPFLFPYSRLSGNAPTSLVPFAIAEADRLYHRHEYVSLGLLQMWEVREDCMREERGLGKSGLIGFTNSQWDEEEDEEAEAAMRRDWQYEEEEMDCLNRGDKEGARIAREKRAAAKRLHRVEIIYKNALPLLQSFVIVLLKLLLATVTASSGTGGTVNLTNGLPQQGLTSPTAEVPPPENAPPRTMEEVDSARHREISTKAISAILLLLLKWFKASHTLKFHYLAQLLFDSNCSLLVLKMFGIHELLPFVTAKNELEDWNFFRYCQLNCSRSPSDRPEDDMLRPPKLSPRPIEAPSLDGNEVEIISEYSWRNFFSSINFLKILQKITKHRSHRTYMLTTYKSSQILKRMLRVNHPMIQLQILKLIKSQMPWCGRKWRQTNMKVITSIYLNCRPELRDEWLGGTDQDTELEDALPQEYALRSLVQFYNKRHYSIHSAPLPSPDAGHRRSNSTSAVVLEDPALHHDHPHAQGGHPRKSSIGEADVFPPRQSVAPPTLPYNPDGMIEFWLHEYEDVLGEVFGNGEGSNDIWDDFGLSGAGGMAGGAIPGQGMNMTDGGRRRSRDRDDRDRAWNRLNEIMRGDGEEEISDSESVVSVGELGEGARLNGAGFGGDRSDEDDAEGRDRRVGRGHGRRKSGDGENTWEHMSPTLALLPRSPAERRRSSSSGSGGSPLRPVVPGITNGLGALGLGAADVFDDEDEIDTRGPMPIKMDTRDHEEREGGAVDEVEYTYGE</sequence>
<dbReference type="GO" id="GO:0007010">
    <property type="term" value="P:cytoskeleton organization"/>
    <property type="evidence" value="ECO:0007669"/>
    <property type="project" value="TreeGrafter"/>
</dbReference>
<evidence type="ECO:0000313" key="5">
    <source>
        <dbReference type="Proteomes" id="UP001388673"/>
    </source>
</evidence>
<dbReference type="SMART" id="SM01293">
    <property type="entry name" value="DUF3402"/>
    <property type="match status" value="1"/>
</dbReference>
<dbReference type="EMBL" id="JBCAWK010000003">
    <property type="protein sequence ID" value="KAK8864200.1"/>
    <property type="molecule type" value="Genomic_DNA"/>
</dbReference>
<comment type="caution">
    <text evidence="4">The sequence shown here is derived from an EMBL/GenBank/DDBJ whole genome shotgun (WGS) entry which is preliminary data.</text>
</comment>
<dbReference type="InterPro" id="IPR040185">
    <property type="entry name" value="Far11/STRP"/>
</dbReference>
<proteinExistence type="predicted"/>
<dbReference type="InterPro" id="IPR021819">
    <property type="entry name" value="Far11/STRP_C"/>
</dbReference>
<evidence type="ECO:0008006" key="6">
    <source>
        <dbReference type="Google" id="ProtNLM"/>
    </source>
</evidence>
<dbReference type="GeneID" id="92178705"/>
<dbReference type="Pfam" id="PF11882">
    <property type="entry name" value="DUF3402"/>
    <property type="match status" value="1"/>
</dbReference>
<feature type="domain" description="Far11/STRP C-terminal" evidence="3">
    <location>
        <begin position="483"/>
        <end position="972"/>
    </location>
</feature>
<reference evidence="4 5" key="1">
    <citation type="journal article" date="2024" name="bioRxiv">
        <title>Comparative genomics of Cryptococcus and Kwoniella reveals pathogenesis evolution and contrasting karyotype dynamics via intercentromeric recombination or chromosome fusion.</title>
        <authorList>
            <person name="Coelho M.A."/>
            <person name="David-Palma M."/>
            <person name="Shea T."/>
            <person name="Bowers K."/>
            <person name="McGinley-Smith S."/>
            <person name="Mohammad A.W."/>
            <person name="Gnirke A."/>
            <person name="Yurkov A.M."/>
            <person name="Nowrousian M."/>
            <person name="Sun S."/>
            <person name="Cuomo C.A."/>
            <person name="Heitman J."/>
        </authorList>
    </citation>
    <scope>NUCLEOTIDE SEQUENCE [LARGE SCALE GENOMIC DNA]</scope>
    <source>
        <strain evidence="4 5">CBS 13917</strain>
    </source>
</reference>
<evidence type="ECO:0000313" key="4">
    <source>
        <dbReference type="EMBL" id="KAK8864200.1"/>
    </source>
</evidence>